<dbReference type="InterPro" id="IPR027417">
    <property type="entry name" value="P-loop_NTPase"/>
</dbReference>
<comment type="caution">
    <text evidence="6">The sequence shown here is derived from an EMBL/GenBank/DDBJ whole genome shotgun (WGS) entry which is preliminary data.</text>
</comment>
<proteinExistence type="inferred from homology"/>
<reference evidence="6" key="1">
    <citation type="submission" date="2012-04" db="EMBL/GenBank/DDBJ databases">
        <authorList>
            <person name="Borisov I.G."/>
            <person name="Ivanikova N.V."/>
            <person name="Pinevich A.V."/>
        </authorList>
    </citation>
    <scope>NUCLEOTIDE SEQUENCE</scope>
    <source>
        <strain evidence="6">CALU 1027</strain>
    </source>
</reference>
<dbReference type="PANTHER" id="PTHR32114:SF2">
    <property type="entry name" value="ABC TRANSPORTER ABCH.3"/>
    <property type="match status" value="1"/>
</dbReference>
<dbReference type="Proteomes" id="UP000034681">
    <property type="component" value="Unassembled WGS sequence"/>
</dbReference>
<dbReference type="STRING" id="317619.GCA_000332315_02146"/>
<evidence type="ECO:0000259" key="5">
    <source>
        <dbReference type="Pfam" id="PF02463"/>
    </source>
</evidence>
<dbReference type="OrthoDB" id="9795626at2"/>
<protein>
    <recommendedName>
        <fullName evidence="3">Nuclease SbcCD subunit C</fullName>
    </recommendedName>
</protein>
<dbReference type="AlphaFoldDB" id="A0A0M2PVH4"/>
<dbReference type="RefSeq" id="WP_017712567.1">
    <property type="nucleotide sequence ID" value="NZ_KB235937.1"/>
</dbReference>
<feature type="coiled-coil region" evidence="4">
    <location>
        <begin position="340"/>
        <end position="408"/>
    </location>
</feature>
<feature type="domain" description="RecF/RecN/SMC N-terminal" evidence="5">
    <location>
        <begin position="5"/>
        <end position="926"/>
    </location>
</feature>
<feature type="coiled-coil region" evidence="4">
    <location>
        <begin position="537"/>
        <end position="581"/>
    </location>
</feature>
<evidence type="ECO:0000256" key="3">
    <source>
        <dbReference type="ARBA" id="ARBA00013368"/>
    </source>
</evidence>
<dbReference type="Gene3D" id="3.40.50.300">
    <property type="entry name" value="P-loop containing nucleotide triphosphate hydrolases"/>
    <property type="match status" value="2"/>
</dbReference>
<organism evidence="6 7">
    <name type="scientific">Prochlorothrix hollandica PCC 9006 = CALU 1027</name>
    <dbReference type="NCBI Taxonomy" id="317619"/>
    <lineage>
        <taxon>Bacteria</taxon>
        <taxon>Bacillati</taxon>
        <taxon>Cyanobacteriota</taxon>
        <taxon>Cyanophyceae</taxon>
        <taxon>Prochlorotrichales</taxon>
        <taxon>Prochlorotrichaceae</taxon>
        <taxon>Prochlorothrix</taxon>
    </lineage>
</organism>
<name>A0A0M2PVH4_PROHO</name>
<keyword evidence="4" id="KW-0175">Coiled coil</keyword>
<accession>A0A0M2PVH4</accession>
<dbReference type="EMBL" id="AJTX02000006">
    <property type="protein sequence ID" value="KKI99097.1"/>
    <property type="molecule type" value="Genomic_DNA"/>
</dbReference>
<gene>
    <name evidence="6" type="ORF">PROH_15050</name>
</gene>
<keyword evidence="7" id="KW-1185">Reference proteome</keyword>
<evidence type="ECO:0000256" key="4">
    <source>
        <dbReference type="SAM" id="Coils"/>
    </source>
</evidence>
<evidence type="ECO:0000256" key="1">
    <source>
        <dbReference type="ARBA" id="ARBA00006930"/>
    </source>
</evidence>
<dbReference type="Pfam" id="PF02463">
    <property type="entry name" value="SMC_N"/>
    <property type="match status" value="1"/>
</dbReference>
<evidence type="ECO:0000313" key="6">
    <source>
        <dbReference type="EMBL" id="KKI99097.1"/>
    </source>
</evidence>
<evidence type="ECO:0000256" key="2">
    <source>
        <dbReference type="ARBA" id="ARBA00011322"/>
    </source>
</evidence>
<feature type="coiled-coil region" evidence="4">
    <location>
        <begin position="691"/>
        <end position="718"/>
    </location>
</feature>
<dbReference type="PANTHER" id="PTHR32114">
    <property type="entry name" value="ABC TRANSPORTER ABCH.3"/>
    <property type="match status" value="1"/>
</dbReference>
<comment type="similarity">
    <text evidence="1">Belongs to the SMC family. SbcC subfamily.</text>
</comment>
<sequence length="929" mass="105106">MEILSVSLRDFKIHHDRYFEFAPGVNAICGENGAGKTSILEAIAWVLFNSSGDYRKEELRRQGSSSTQVTVRLLSAADGRTYDVQRQSGKSKADSYTIYDPQLNTKVEGIHRLEDAEQWLRQHLGIANGSDLSKLFGDIIGIPQGTFTADFLKKPGDRRKVFDPILQVEEYKQTFQSSLGLEKYAQRAVETTAQALGLVEERLQDWDSLRHQEQQVAQAVAEGEAAVTALTAELDTAQRQWQGWKAQGDALQQIQQTLALLQQQQQQWEQTRSHQAQALDQAQTAADRWHGSRAGFEAYQQLTQSLHVLAGQRSQRDSLRQQGQELGSKQQRLAVQTAQLQAQLAQISQLRQHLTQVEAQIPQQETLETQFQTLQQQLQHHTALATECRGLEQQLAQYQQRQTQIHQNLAPLAELAAIAATLPQLEQDYQASQARRSYGAAAQEFEQQLRHMVNEGRQQWQHHQGEVQEAQTTLDSAAVALPLWSGPLTAVHQTLATGAQLHGNLLESLDQTILVDLAHQGAGGGPGTDRHSQLRQLEQRRQEAQAAQLRVVELETQRSTLGEVEGAIAQLQSRLAELRQGLGAMADLQGHYGQIQQQLTNLGDPRRQAQGIRQQLSQGANIEQQLHQLQAQDADLAAQQAQLTQALVPFADLDHHLATQEHQRSHHEADYVTHLQQESSAHQLPHCRQVLERTEGELTQLAQTLAQTQAQYDAAQGDWDPAQLHRAEETYQRLQAQRGQWLGALPEKRREWERLQGELQQRQQWAAEGDRLTQDLHRKTAIAQFITEARRVYNQSGSRITGFYLDEIRREGDRLFRELMNRQGVALTWTDDYEIQVQEEKGWRGFRTLSGGEQMAAALAVRLALLKVLAELDVAFFDEPTTNMDRDRREQLAEALGNLKTFRQLFIISHDDTFEHLTENVIRVERVVD</sequence>
<feature type="coiled-coil region" evidence="4">
    <location>
        <begin position="220"/>
        <end position="271"/>
    </location>
</feature>
<comment type="subunit">
    <text evidence="2">Heterodimer of SbcC and SbcD.</text>
</comment>
<evidence type="ECO:0000313" key="7">
    <source>
        <dbReference type="Proteomes" id="UP000034681"/>
    </source>
</evidence>
<dbReference type="eggNOG" id="COG0419">
    <property type="taxonomic scope" value="Bacteria"/>
</dbReference>
<dbReference type="SUPFAM" id="SSF52540">
    <property type="entry name" value="P-loop containing nucleoside triphosphate hydrolases"/>
    <property type="match status" value="1"/>
</dbReference>
<dbReference type="InterPro" id="IPR003395">
    <property type="entry name" value="RecF/RecN/SMC_N"/>
</dbReference>